<protein>
    <submittedName>
        <fullName evidence="1">Uncharacterized protein</fullName>
    </submittedName>
</protein>
<evidence type="ECO:0000313" key="2">
    <source>
        <dbReference type="Proteomes" id="UP001195483"/>
    </source>
</evidence>
<comment type="caution">
    <text evidence="1">The sequence shown here is derived from an EMBL/GenBank/DDBJ whole genome shotgun (WGS) entry which is preliminary data.</text>
</comment>
<sequence length="59" mass="7132">MEQTGKIAKKSKTKRKVELNLTEDEIIEEEMDQDRQTDRHYSTYFKKLCTRLKKKPNQT</sequence>
<dbReference type="Proteomes" id="UP001195483">
    <property type="component" value="Unassembled WGS sequence"/>
</dbReference>
<evidence type="ECO:0000313" key="1">
    <source>
        <dbReference type="EMBL" id="KAK3576374.1"/>
    </source>
</evidence>
<accession>A0AAE0VFB7</accession>
<reference evidence="1" key="2">
    <citation type="journal article" date="2021" name="Genome Biol. Evol.">
        <title>Developing a high-quality reference genome for a parasitic bivalve with doubly uniparental inheritance (Bivalvia: Unionida).</title>
        <authorList>
            <person name="Smith C.H."/>
        </authorList>
    </citation>
    <scope>NUCLEOTIDE SEQUENCE</scope>
    <source>
        <strain evidence="1">CHS0354</strain>
        <tissue evidence="1">Mantle</tissue>
    </source>
</reference>
<reference evidence="1" key="1">
    <citation type="journal article" date="2021" name="Genome Biol. Evol.">
        <title>A High-Quality Reference Genome for a Parasitic Bivalve with Doubly Uniparental Inheritance (Bivalvia: Unionida).</title>
        <authorList>
            <person name="Smith C.H."/>
        </authorList>
    </citation>
    <scope>NUCLEOTIDE SEQUENCE</scope>
    <source>
        <strain evidence="1">CHS0354</strain>
    </source>
</reference>
<proteinExistence type="predicted"/>
<dbReference type="EMBL" id="JAEAOA010001156">
    <property type="protein sequence ID" value="KAK3576374.1"/>
    <property type="molecule type" value="Genomic_DNA"/>
</dbReference>
<organism evidence="1 2">
    <name type="scientific">Potamilus streckersoni</name>
    <dbReference type="NCBI Taxonomy" id="2493646"/>
    <lineage>
        <taxon>Eukaryota</taxon>
        <taxon>Metazoa</taxon>
        <taxon>Spiralia</taxon>
        <taxon>Lophotrochozoa</taxon>
        <taxon>Mollusca</taxon>
        <taxon>Bivalvia</taxon>
        <taxon>Autobranchia</taxon>
        <taxon>Heteroconchia</taxon>
        <taxon>Palaeoheterodonta</taxon>
        <taxon>Unionida</taxon>
        <taxon>Unionoidea</taxon>
        <taxon>Unionidae</taxon>
        <taxon>Ambleminae</taxon>
        <taxon>Lampsilini</taxon>
        <taxon>Potamilus</taxon>
    </lineage>
</organism>
<dbReference type="AlphaFoldDB" id="A0AAE0VFB7"/>
<reference evidence="1" key="3">
    <citation type="submission" date="2023-05" db="EMBL/GenBank/DDBJ databases">
        <authorList>
            <person name="Smith C.H."/>
        </authorList>
    </citation>
    <scope>NUCLEOTIDE SEQUENCE</scope>
    <source>
        <strain evidence="1">CHS0354</strain>
        <tissue evidence="1">Mantle</tissue>
    </source>
</reference>
<gene>
    <name evidence="1" type="ORF">CHS0354_018922</name>
</gene>
<name>A0AAE0VFB7_9BIVA</name>
<keyword evidence="2" id="KW-1185">Reference proteome</keyword>